<evidence type="ECO:0000313" key="3">
    <source>
        <dbReference type="EMBL" id="RID83440.1"/>
    </source>
</evidence>
<dbReference type="Proteomes" id="UP000266016">
    <property type="component" value="Unassembled WGS sequence"/>
</dbReference>
<evidence type="ECO:0000313" key="4">
    <source>
        <dbReference type="Proteomes" id="UP000266016"/>
    </source>
</evidence>
<evidence type="ECO:0000256" key="1">
    <source>
        <dbReference type="SAM" id="Coils"/>
    </source>
</evidence>
<keyword evidence="1" id="KW-0175">Coiled coil</keyword>
<reference evidence="3 4" key="1">
    <citation type="submission" date="2018-08" db="EMBL/GenBank/DDBJ databases">
        <title>Bacillus jemisoniae sp. nov., Bacillus chryseoplanitiae sp. nov., Bacillus resnikiae sp. nov., and Bacillus frankliniae sp. nov., isolated from Viking spacecraft and associated surfaces.</title>
        <authorList>
            <person name="Seuylemezian A."/>
            <person name="Vaishampayan P."/>
        </authorList>
    </citation>
    <scope>NUCLEOTIDE SEQUENCE [LARGE SCALE GENOMIC DNA]</scope>
    <source>
        <strain evidence="3 4">MA001</strain>
    </source>
</reference>
<feature type="region of interest" description="Disordered" evidence="2">
    <location>
        <begin position="57"/>
        <end position="91"/>
    </location>
</feature>
<sequence>MSEWKQEEFFDNLPPQFGDKLDLFGSMIVSMGNFITVIGILLGIEGVEEVEEEIGEDGEILNPGAQRRSAANSNSTTNNKKTNGSSGTTGDSESELDLAFAFALMGAVLITIGDLVSAAGVAIEIEQAIIEEERVKQQQIEQDKLIKNMQNEINTLKREMKSLLRTTSALEKEVVFLQRAVYVSYLK</sequence>
<feature type="coiled-coil region" evidence="1">
    <location>
        <begin position="139"/>
        <end position="173"/>
    </location>
</feature>
<keyword evidence="4" id="KW-1185">Reference proteome</keyword>
<feature type="compositionally biased region" description="Low complexity" evidence="2">
    <location>
        <begin position="69"/>
        <end position="89"/>
    </location>
</feature>
<dbReference type="EMBL" id="QWVS01000034">
    <property type="protein sequence ID" value="RID83440.1"/>
    <property type="molecule type" value="Genomic_DNA"/>
</dbReference>
<organism evidence="3 4">
    <name type="scientific">Peribacillus asahii</name>
    <dbReference type="NCBI Taxonomy" id="228899"/>
    <lineage>
        <taxon>Bacteria</taxon>
        <taxon>Bacillati</taxon>
        <taxon>Bacillota</taxon>
        <taxon>Bacilli</taxon>
        <taxon>Bacillales</taxon>
        <taxon>Bacillaceae</taxon>
        <taxon>Peribacillus</taxon>
    </lineage>
</organism>
<evidence type="ECO:0000256" key="2">
    <source>
        <dbReference type="SAM" id="MobiDB-lite"/>
    </source>
</evidence>
<dbReference type="AlphaFoldDB" id="A0A398B680"/>
<proteinExistence type="predicted"/>
<dbReference type="RefSeq" id="WP_119118245.1">
    <property type="nucleotide sequence ID" value="NZ_QWVS01000034.1"/>
</dbReference>
<gene>
    <name evidence="3" type="ORF">D1953_16350</name>
</gene>
<comment type="caution">
    <text evidence="3">The sequence shown here is derived from an EMBL/GenBank/DDBJ whole genome shotgun (WGS) entry which is preliminary data.</text>
</comment>
<protein>
    <submittedName>
        <fullName evidence="3">Uncharacterized protein</fullName>
    </submittedName>
</protein>
<name>A0A398B680_9BACI</name>
<accession>A0A398B680</accession>